<dbReference type="Pfam" id="PF14534">
    <property type="entry name" value="DUF4440"/>
    <property type="match status" value="1"/>
</dbReference>
<sequence>MNNVMEISEKIWKSLKEIDSDTLMDLVHSNAVFVHMGVTLSRDEEINIIKSREIIYKHVAFEEKTIHEFDTTVILLNKVKLTAIVSGNEVINPFVVTEIYTKINEELKLASFSYTRINY</sequence>
<dbReference type="InterPro" id="IPR032710">
    <property type="entry name" value="NTF2-like_dom_sf"/>
</dbReference>
<keyword evidence="3" id="KW-1185">Reference proteome</keyword>
<dbReference type="Proteomes" id="UP000199589">
    <property type="component" value="Unassembled WGS sequence"/>
</dbReference>
<dbReference type="EMBL" id="FOSJ01000079">
    <property type="protein sequence ID" value="SFK70395.1"/>
    <property type="molecule type" value="Genomic_DNA"/>
</dbReference>
<evidence type="ECO:0000259" key="1">
    <source>
        <dbReference type="Pfam" id="PF14534"/>
    </source>
</evidence>
<dbReference type="AlphaFoldDB" id="A0A1I4BNV1"/>
<dbReference type="InterPro" id="IPR027843">
    <property type="entry name" value="DUF4440"/>
</dbReference>
<accession>A0A1I4BNV1</accession>
<protein>
    <recommendedName>
        <fullName evidence="1">DUF4440 domain-containing protein</fullName>
    </recommendedName>
</protein>
<evidence type="ECO:0000313" key="2">
    <source>
        <dbReference type="EMBL" id="SFK70395.1"/>
    </source>
</evidence>
<dbReference type="RefSeq" id="WP_072693688.1">
    <property type="nucleotide sequence ID" value="NZ_FOSJ01000079.1"/>
</dbReference>
<evidence type="ECO:0000313" key="3">
    <source>
        <dbReference type="Proteomes" id="UP000199589"/>
    </source>
</evidence>
<dbReference type="SUPFAM" id="SSF54427">
    <property type="entry name" value="NTF2-like"/>
    <property type="match status" value="1"/>
</dbReference>
<proteinExistence type="predicted"/>
<dbReference type="OrthoDB" id="9802489at2"/>
<dbReference type="Gene3D" id="3.10.450.50">
    <property type="match status" value="1"/>
</dbReference>
<name>A0A1I4BNV1_9LACT</name>
<gene>
    <name evidence="2" type="ORF">SAMN04488569_10796</name>
</gene>
<reference evidence="3" key="1">
    <citation type="submission" date="2016-10" db="EMBL/GenBank/DDBJ databases">
        <authorList>
            <person name="Varghese N."/>
            <person name="Submissions S."/>
        </authorList>
    </citation>
    <scope>NUCLEOTIDE SEQUENCE [LARGE SCALE GENOMIC DNA]</scope>
    <source>
        <strain evidence="3">DSM 16108</strain>
    </source>
</reference>
<feature type="domain" description="DUF4440" evidence="1">
    <location>
        <begin position="5"/>
        <end position="105"/>
    </location>
</feature>
<organism evidence="2 3">
    <name type="scientific">Marinilactibacillus piezotolerans</name>
    <dbReference type="NCBI Taxonomy" id="258723"/>
    <lineage>
        <taxon>Bacteria</taxon>
        <taxon>Bacillati</taxon>
        <taxon>Bacillota</taxon>
        <taxon>Bacilli</taxon>
        <taxon>Lactobacillales</taxon>
        <taxon>Carnobacteriaceae</taxon>
        <taxon>Marinilactibacillus</taxon>
    </lineage>
</organism>